<name>A0A6C0KR11_9ZZZZ</name>
<dbReference type="Gene3D" id="3.90.550.20">
    <property type="match status" value="1"/>
</dbReference>
<dbReference type="PANTHER" id="PTHR32385">
    <property type="entry name" value="MANNOSYL PHOSPHORYLINOSITOL CERAMIDE SYNTHASE"/>
    <property type="match status" value="1"/>
</dbReference>
<dbReference type="InterPro" id="IPR051706">
    <property type="entry name" value="Glycosyltransferase_domain"/>
</dbReference>
<dbReference type="GO" id="GO:0051999">
    <property type="term" value="P:mannosyl-inositol phosphorylceramide biosynthetic process"/>
    <property type="evidence" value="ECO:0007669"/>
    <property type="project" value="TreeGrafter"/>
</dbReference>
<dbReference type="EMBL" id="MN740961">
    <property type="protein sequence ID" value="QHU20049.1"/>
    <property type="molecule type" value="Genomic_DNA"/>
</dbReference>
<organism evidence="2">
    <name type="scientific">viral metagenome</name>
    <dbReference type="NCBI Taxonomy" id="1070528"/>
    <lineage>
        <taxon>unclassified sequences</taxon>
        <taxon>metagenomes</taxon>
        <taxon>organismal metagenomes</taxon>
    </lineage>
</organism>
<evidence type="ECO:0008006" key="3">
    <source>
        <dbReference type="Google" id="ProtNLM"/>
    </source>
</evidence>
<protein>
    <recommendedName>
        <fullName evidence="3">Glycosyltransferase</fullName>
    </recommendedName>
</protein>
<sequence>MIPKRIFQTWKEKDIKNQVLKAWQKSWTDCNPSYEYLLWDDNDNRKFIKNNFPTFLSIYDNYDVNIKRVDAVRYFYLLKYGGIYADLDFICLKPFDEVVKIDADVILGQLGEMDNMSNIYHSIPNAIMIAKENSDFFRFVTQVLHTIGNHPKLTPELATGPILLKFCVLYYINRNGVEEAIKMYGKNIFENCTVNFNSVIGLSEPDIFYPINWDNKNHSKYREKLSSNDELKSLFPNSYAVTYWMHSW</sequence>
<dbReference type="InterPro" id="IPR029044">
    <property type="entry name" value="Nucleotide-diphossugar_trans"/>
</dbReference>
<dbReference type="PANTHER" id="PTHR32385:SF23">
    <property type="entry name" value="NUCLEOTIDE-DIPHOSPHO-SUGAR TRANSFERASE"/>
    <property type="match status" value="1"/>
</dbReference>
<dbReference type="InterPro" id="IPR007577">
    <property type="entry name" value="GlycoTrfase_DXD_sugar-bd_CS"/>
</dbReference>
<evidence type="ECO:0000313" key="2">
    <source>
        <dbReference type="EMBL" id="QHU20049.1"/>
    </source>
</evidence>
<proteinExistence type="predicted"/>
<evidence type="ECO:0000256" key="1">
    <source>
        <dbReference type="ARBA" id="ARBA00022679"/>
    </source>
</evidence>
<dbReference type="Pfam" id="PF04488">
    <property type="entry name" value="Gly_transf_sug"/>
    <property type="match status" value="1"/>
</dbReference>
<dbReference type="GO" id="GO:0000030">
    <property type="term" value="F:mannosyltransferase activity"/>
    <property type="evidence" value="ECO:0007669"/>
    <property type="project" value="TreeGrafter"/>
</dbReference>
<dbReference type="AlphaFoldDB" id="A0A6C0KR11"/>
<dbReference type="SUPFAM" id="SSF53448">
    <property type="entry name" value="Nucleotide-diphospho-sugar transferases"/>
    <property type="match status" value="1"/>
</dbReference>
<keyword evidence="1" id="KW-0808">Transferase</keyword>
<reference evidence="2" key="1">
    <citation type="journal article" date="2020" name="Nature">
        <title>Giant virus diversity and host interactions through global metagenomics.</title>
        <authorList>
            <person name="Schulz F."/>
            <person name="Roux S."/>
            <person name="Paez-Espino D."/>
            <person name="Jungbluth S."/>
            <person name="Walsh D.A."/>
            <person name="Denef V.J."/>
            <person name="McMahon K.D."/>
            <person name="Konstantinidis K.T."/>
            <person name="Eloe-Fadrosh E.A."/>
            <person name="Kyrpides N.C."/>
            <person name="Woyke T."/>
        </authorList>
    </citation>
    <scope>NUCLEOTIDE SEQUENCE</scope>
    <source>
        <strain evidence="2">GVMAG-S-3300013014-136</strain>
    </source>
</reference>
<dbReference type="GO" id="GO:0016020">
    <property type="term" value="C:membrane"/>
    <property type="evidence" value="ECO:0007669"/>
    <property type="project" value="GOC"/>
</dbReference>
<accession>A0A6C0KR11</accession>